<evidence type="ECO:0000313" key="2">
    <source>
        <dbReference type="Proteomes" id="UP000034883"/>
    </source>
</evidence>
<reference evidence="1 2" key="1">
    <citation type="submission" date="2015-03" db="EMBL/GenBank/DDBJ databases">
        <title>Genome assembly of Sandaracinus amylolyticus DSM 53668.</title>
        <authorList>
            <person name="Sharma G."/>
            <person name="Subramanian S."/>
        </authorList>
    </citation>
    <scope>NUCLEOTIDE SEQUENCE [LARGE SCALE GENOMIC DNA]</scope>
    <source>
        <strain evidence="1 2">DSM 53668</strain>
    </source>
</reference>
<dbReference type="KEGG" id="samy:DB32_000948"/>
<dbReference type="EMBL" id="CP011125">
    <property type="protein sequence ID" value="AKF03799.1"/>
    <property type="molecule type" value="Genomic_DNA"/>
</dbReference>
<dbReference type="Proteomes" id="UP000034883">
    <property type="component" value="Chromosome"/>
</dbReference>
<proteinExistence type="predicted"/>
<name>A0A0F6SDP4_9BACT</name>
<evidence type="ECO:0000313" key="1">
    <source>
        <dbReference type="EMBL" id="AKF03799.1"/>
    </source>
</evidence>
<organism evidence="1 2">
    <name type="scientific">Sandaracinus amylolyticus</name>
    <dbReference type="NCBI Taxonomy" id="927083"/>
    <lineage>
        <taxon>Bacteria</taxon>
        <taxon>Pseudomonadati</taxon>
        <taxon>Myxococcota</taxon>
        <taxon>Polyangia</taxon>
        <taxon>Polyangiales</taxon>
        <taxon>Sandaracinaceae</taxon>
        <taxon>Sandaracinus</taxon>
    </lineage>
</organism>
<dbReference type="AlphaFoldDB" id="A0A0F6SDP4"/>
<keyword evidence="2" id="KW-1185">Reference proteome</keyword>
<sequence>MSSISVSSFGARIVSPHVDRARASREDPHAVGAAIYDLAIA</sequence>
<protein>
    <submittedName>
        <fullName evidence="1">Uncharacterized protein</fullName>
    </submittedName>
</protein>
<gene>
    <name evidence="1" type="ORF">DB32_000948</name>
</gene>
<accession>A0A0F6SDP4</accession>